<evidence type="ECO:0000313" key="2">
    <source>
        <dbReference type="Proteomes" id="UP000002514"/>
    </source>
</evidence>
<gene>
    <name evidence="1" type="ordered locus">plu1094</name>
</gene>
<dbReference type="EMBL" id="BX571862">
    <property type="protein sequence ID" value="CAE13389.1"/>
    <property type="molecule type" value="Genomic_DNA"/>
</dbReference>
<proteinExistence type="predicted"/>
<protein>
    <submittedName>
        <fullName evidence="1">Photorhabdus luminescens subsp. laumondii TTO1 complete genome segment 4/17</fullName>
    </submittedName>
</protein>
<dbReference type="AlphaFoldDB" id="Q7N7M3"/>
<sequence>MDVDTETTEQIKLLGPKTYHYSIKGVIGWSTIDITEKSALNNNRALC</sequence>
<organism evidence="1 2">
    <name type="scientific">Photorhabdus laumondii subsp. laumondii (strain DSM 15139 / CIP 105565 / TT01)</name>
    <name type="common">Photorhabdus luminescens subsp. laumondii</name>
    <dbReference type="NCBI Taxonomy" id="243265"/>
    <lineage>
        <taxon>Bacteria</taxon>
        <taxon>Pseudomonadati</taxon>
        <taxon>Pseudomonadota</taxon>
        <taxon>Gammaproteobacteria</taxon>
        <taxon>Enterobacterales</taxon>
        <taxon>Morganellaceae</taxon>
        <taxon>Photorhabdus</taxon>
    </lineage>
</organism>
<reference evidence="2" key="1">
    <citation type="journal article" date="2003" name="Nat. Biotechnol.">
        <title>The genome sequence of the entomopathogenic bacterium Photorhabdus luminescens.</title>
        <authorList>
            <person name="Duchaud E."/>
            <person name="Rusniok C."/>
            <person name="Frangeul L."/>
            <person name="Buchrieser C."/>
            <person name="Givaudan A."/>
            <person name="Taourit S."/>
            <person name="Bocs S."/>
            <person name="Boursaux-Eude C."/>
            <person name="Chandler M."/>
            <person name="Charles J.-F."/>
            <person name="Dassa E."/>
            <person name="Derose R."/>
            <person name="Derzelle S."/>
            <person name="Freyssinet G."/>
            <person name="Gaudriault S."/>
            <person name="Medigue C."/>
            <person name="Lanois A."/>
            <person name="Powell K."/>
            <person name="Siguier P."/>
            <person name="Vincent R."/>
            <person name="Wingate V."/>
            <person name="Zouine M."/>
            <person name="Glaser P."/>
            <person name="Boemare N."/>
            <person name="Danchin A."/>
            <person name="Kunst F."/>
        </authorList>
    </citation>
    <scope>NUCLEOTIDE SEQUENCE [LARGE SCALE GENOMIC DNA]</scope>
    <source>
        <strain evidence="2">DSM 15139 / CIP 105565 / TT01</strain>
    </source>
</reference>
<evidence type="ECO:0000313" key="1">
    <source>
        <dbReference type="EMBL" id="CAE13389.1"/>
    </source>
</evidence>
<name>Q7N7M3_PHOLL</name>
<dbReference type="Proteomes" id="UP000002514">
    <property type="component" value="Chromosome"/>
</dbReference>
<accession>Q7N7M3</accession>
<dbReference type="HOGENOM" id="CLU_3171406_0_0_6"/>
<dbReference type="KEGG" id="plu:plu1094"/>
<keyword evidence="2" id="KW-1185">Reference proteome</keyword>